<evidence type="ECO:0000313" key="4">
    <source>
        <dbReference type="Proteomes" id="UP001489004"/>
    </source>
</evidence>
<dbReference type="PROSITE" id="PS50102">
    <property type="entry name" value="RRM"/>
    <property type="match status" value="1"/>
</dbReference>
<dbReference type="InterPro" id="IPR035979">
    <property type="entry name" value="RBD_domain_sf"/>
</dbReference>
<dbReference type="InterPro" id="IPR000504">
    <property type="entry name" value="RRM_dom"/>
</dbReference>
<proteinExistence type="predicted"/>
<dbReference type="Pfam" id="PF00076">
    <property type="entry name" value="RRM_1"/>
    <property type="match status" value="1"/>
</dbReference>
<dbReference type="SUPFAM" id="SSF54928">
    <property type="entry name" value="RNA-binding domain, RBD"/>
    <property type="match status" value="1"/>
</dbReference>
<sequence>MPPKAPAPSSNVLYISNLPYDVSTVTLGAIFADNADTEVVNIELLKKGKPQRLRNSGLAAVTCRTAAEARHCQAKLHMLDVDGRKLQASMHKFM</sequence>
<reference evidence="3 4" key="1">
    <citation type="journal article" date="2024" name="Nat. Commun.">
        <title>Phylogenomics reveals the evolutionary origins of lichenization in chlorophyte algae.</title>
        <authorList>
            <person name="Puginier C."/>
            <person name="Libourel C."/>
            <person name="Otte J."/>
            <person name="Skaloud P."/>
            <person name="Haon M."/>
            <person name="Grisel S."/>
            <person name="Petersen M."/>
            <person name="Berrin J.G."/>
            <person name="Delaux P.M."/>
            <person name="Dal Grande F."/>
            <person name="Keller J."/>
        </authorList>
    </citation>
    <scope>NUCLEOTIDE SEQUENCE [LARGE SCALE GENOMIC DNA]</scope>
    <source>
        <strain evidence="3 4">SAG 2043</strain>
    </source>
</reference>
<keyword evidence="4" id="KW-1185">Reference proteome</keyword>
<dbReference type="Proteomes" id="UP001489004">
    <property type="component" value="Unassembled WGS sequence"/>
</dbReference>
<dbReference type="CDD" id="cd00590">
    <property type="entry name" value="RRM_SF"/>
    <property type="match status" value="1"/>
</dbReference>
<dbReference type="SMART" id="SM00360">
    <property type="entry name" value="RRM"/>
    <property type="match status" value="1"/>
</dbReference>
<dbReference type="AlphaFoldDB" id="A0AAW1PJE3"/>
<dbReference type="InterPro" id="IPR012677">
    <property type="entry name" value="Nucleotide-bd_a/b_plait_sf"/>
</dbReference>
<name>A0AAW1PJE3_9CHLO</name>
<accession>A0AAW1PJE3</accession>
<evidence type="ECO:0000259" key="2">
    <source>
        <dbReference type="PROSITE" id="PS50102"/>
    </source>
</evidence>
<dbReference type="GO" id="GO:0003723">
    <property type="term" value="F:RNA binding"/>
    <property type="evidence" value="ECO:0007669"/>
    <property type="project" value="UniProtKB-UniRule"/>
</dbReference>
<keyword evidence="1" id="KW-0694">RNA-binding</keyword>
<feature type="domain" description="RRM" evidence="2">
    <location>
        <begin position="11"/>
        <end position="93"/>
    </location>
</feature>
<comment type="caution">
    <text evidence="3">The sequence shown here is derived from an EMBL/GenBank/DDBJ whole genome shotgun (WGS) entry which is preliminary data.</text>
</comment>
<evidence type="ECO:0000256" key="1">
    <source>
        <dbReference type="PROSITE-ProRule" id="PRU00176"/>
    </source>
</evidence>
<dbReference type="Gene3D" id="3.30.70.330">
    <property type="match status" value="1"/>
</dbReference>
<gene>
    <name evidence="3" type="ORF">WJX72_001135</name>
</gene>
<organism evidence="3 4">
    <name type="scientific">[Myrmecia] bisecta</name>
    <dbReference type="NCBI Taxonomy" id="41462"/>
    <lineage>
        <taxon>Eukaryota</taxon>
        <taxon>Viridiplantae</taxon>
        <taxon>Chlorophyta</taxon>
        <taxon>core chlorophytes</taxon>
        <taxon>Trebouxiophyceae</taxon>
        <taxon>Trebouxiales</taxon>
        <taxon>Trebouxiaceae</taxon>
        <taxon>Myrmecia</taxon>
    </lineage>
</organism>
<evidence type="ECO:0000313" key="3">
    <source>
        <dbReference type="EMBL" id="KAK9809890.1"/>
    </source>
</evidence>
<protein>
    <recommendedName>
        <fullName evidence="2">RRM domain-containing protein</fullName>
    </recommendedName>
</protein>
<dbReference type="EMBL" id="JALJOR010000010">
    <property type="protein sequence ID" value="KAK9809890.1"/>
    <property type="molecule type" value="Genomic_DNA"/>
</dbReference>